<dbReference type="Proteomes" id="UP000241890">
    <property type="component" value="Unassembled WGS sequence"/>
</dbReference>
<feature type="compositionally biased region" description="Low complexity" evidence="4">
    <location>
        <begin position="19"/>
        <end position="31"/>
    </location>
</feature>
<protein>
    <submittedName>
        <fullName evidence="6">Ankyrin repeat domain-containing protein 1</fullName>
    </submittedName>
</protein>
<dbReference type="InterPro" id="IPR036770">
    <property type="entry name" value="Ankyrin_rpt-contain_sf"/>
</dbReference>
<comment type="caution">
    <text evidence="6">The sequence shown here is derived from an EMBL/GenBank/DDBJ whole genome shotgun (WGS) entry which is preliminary data.</text>
</comment>
<feature type="compositionally biased region" description="Low complexity" evidence="4">
    <location>
        <begin position="135"/>
        <end position="144"/>
    </location>
</feature>
<feature type="compositionally biased region" description="Low complexity" evidence="4">
    <location>
        <begin position="172"/>
        <end position="190"/>
    </location>
</feature>
<evidence type="ECO:0000259" key="5">
    <source>
        <dbReference type="PROSITE" id="PS50020"/>
    </source>
</evidence>
<dbReference type="SMART" id="SM00248">
    <property type="entry name" value="ANK"/>
    <property type="match status" value="3"/>
</dbReference>
<evidence type="ECO:0000256" key="3">
    <source>
        <dbReference type="PROSITE-ProRule" id="PRU00023"/>
    </source>
</evidence>
<feature type="repeat" description="ANK" evidence="3">
    <location>
        <begin position="438"/>
        <end position="476"/>
    </location>
</feature>
<dbReference type="SUPFAM" id="SSF48403">
    <property type="entry name" value="Ankyrin repeat"/>
    <property type="match status" value="1"/>
</dbReference>
<dbReference type="PROSITE" id="PS50088">
    <property type="entry name" value="ANK_REPEAT"/>
    <property type="match status" value="2"/>
</dbReference>
<dbReference type="PANTHER" id="PTHR46680:SF3">
    <property type="entry name" value="NF-KAPPA-B INHIBITOR CACTUS"/>
    <property type="match status" value="1"/>
</dbReference>
<dbReference type="InParanoid" id="A0A2R5GEM8"/>
<dbReference type="PROSITE" id="PS50020">
    <property type="entry name" value="WW_DOMAIN_2"/>
    <property type="match status" value="1"/>
</dbReference>
<keyword evidence="2 3" id="KW-0040">ANK repeat</keyword>
<dbReference type="CDD" id="cd00201">
    <property type="entry name" value="WW"/>
    <property type="match status" value="1"/>
</dbReference>
<evidence type="ECO:0000256" key="2">
    <source>
        <dbReference type="ARBA" id="ARBA00023043"/>
    </source>
</evidence>
<feature type="domain" description="WW" evidence="5">
    <location>
        <begin position="814"/>
        <end position="848"/>
    </location>
</feature>
<reference evidence="6 7" key="1">
    <citation type="submission" date="2017-12" db="EMBL/GenBank/DDBJ databases">
        <title>Sequencing, de novo assembly and annotation of complete genome of a new Thraustochytrid species, strain FCC1311.</title>
        <authorList>
            <person name="Sedici K."/>
            <person name="Godart F."/>
            <person name="Aiese Cigliano R."/>
            <person name="Sanseverino W."/>
            <person name="Barakat M."/>
            <person name="Ortet P."/>
            <person name="Marechal E."/>
            <person name="Cagnac O."/>
            <person name="Amato A."/>
        </authorList>
    </citation>
    <scope>NUCLEOTIDE SEQUENCE [LARGE SCALE GENOMIC DNA]</scope>
</reference>
<dbReference type="PROSITE" id="PS50297">
    <property type="entry name" value="ANK_REP_REGION"/>
    <property type="match status" value="1"/>
</dbReference>
<evidence type="ECO:0000256" key="4">
    <source>
        <dbReference type="SAM" id="MobiDB-lite"/>
    </source>
</evidence>
<dbReference type="GO" id="GO:0051059">
    <property type="term" value="F:NF-kappaB binding"/>
    <property type="evidence" value="ECO:0007669"/>
    <property type="project" value="TreeGrafter"/>
</dbReference>
<dbReference type="GO" id="GO:0071356">
    <property type="term" value="P:cellular response to tumor necrosis factor"/>
    <property type="evidence" value="ECO:0007669"/>
    <property type="project" value="TreeGrafter"/>
</dbReference>
<feature type="region of interest" description="Disordered" evidence="4">
    <location>
        <begin position="135"/>
        <end position="238"/>
    </location>
</feature>
<dbReference type="InterPro" id="IPR051070">
    <property type="entry name" value="NF-kappa-B_inhibitor"/>
</dbReference>
<dbReference type="EMBL" id="BEYU01000056">
    <property type="protein sequence ID" value="GBG29386.1"/>
    <property type="molecule type" value="Genomic_DNA"/>
</dbReference>
<sequence>MPETRKPTHKPKLNIGTRQAHAQASEAANAHPGPSRNQRTRSAEDAHFQSLEPAFAIRPISSASSLVTLRQNNASSSPTAMNAAALAHNLQHPYTYMPPESTDPLVGTRVPGMHASHTGYAGSMHGVGSLQEYYPAQQQQQQQHQHYRPPPHSQQDRAKGAPHLMPQGRLHSNSSSTGSTSSNSHYDSSNLARRTSSGPSASSPKERSSEHFAGSMGESGSQHHAAESSDAKDGDKTDYSKGRWKLEELNMLLHVARVFVRHELRVICDASFFCGIKRPPRAIDKQLKRLLQYERWAKRDVQVVAETVHTLISSGNFGDLTSEQQHKLDAAANLWASAPTDKPPDLKQGGRAGPMLPLSESAVHKAAEVAVLTCDAAALRKALATAPGSLEREQSPRNVERRDADHRLEHKLHEEVTVTAVASTALAVAAAVQKQGTYGFSLLHAACSLPDAQSSTQLEIVMTLLDKGAHVNAMDPGLGYTALHWACTGNNPDLVRLLLARGADLTMETLHNQSCLDLALAHHQAAILHVLLTHQLEASHNREDVHVRESNASADLLRVLRTDLDPLVPARMLEQGRHYTSRKWRDRFVGLSRVADAIAIWRDAQAGDLAVHVFAIVTSTSPRSHANDPREEPALLNTSLSASRGSDSDSFQVDEDSSSQVFQDFSEDVSSDQDLMMRAVLQVRAKRVSRVKNLVSGTPATKHVQKAQLVEASRKRGGLTIWKGAVPLERASGKIFVPFGNLLDARLALARGKDQDDEGRIVAIYRSGDGDIIHLVASSPDEAQTWVSFVLWESALDAATNRVYLFKGPDRRATWAPKEWVKSKDPKRQLFFYCNTLTHTSQWTPPVEAPRAIESVVQAAHLGELLNVQVTSLEAFAQLVLQDNTLLVQLAERVLPGLVQVPEDDLCDLEALRLAAWAAALYGAGPTSPSTLVFNENWIARVSASLLHVHNVRIIESYLALSSSKRQLDPFVKQAVQSPRSDVSLLRSIHLQVCDAAPLRWPEIAEQLGAMGCRLYPMQLEIVQSQTYCSRVAVCAWILVAKHPELIGLDKPGNLGRRDEMHAIRAWLNSLDKFRLAQVGAFTNLRDQDSATLARACESLFGAGASRVTSRAEVLELLVAKRLWTKQSFPSPPPSLEFSHAAGMMSTQCKSVLPIGRI</sequence>
<gene>
    <name evidence="6" type="ORF">FCC1311_056082</name>
</gene>
<feature type="compositionally biased region" description="Polar residues" evidence="4">
    <location>
        <begin position="191"/>
        <end position="203"/>
    </location>
</feature>
<keyword evidence="7" id="KW-1185">Reference proteome</keyword>
<feature type="region of interest" description="Disordered" evidence="4">
    <location>
        <begin position="1"/>
        <end position="46"/>
    </location>
</feature>
<evidence type="ECO:0000256" key="1">
    <source>
        <dbReference type="ARBA" id="ARBA00022737"/>
    </source>
</evidence>
<evidence type="ECO:0000313" key="6">
    <source>
        <dbReference type="EMBL" id="GBG29386.1"/>
    </source>
</evidence>
<dbReference type="AlphaFoldDB" id="A0A2R5GEM8"/>
<name>A0A2R5GEM8_9STRA</name>
<dbReference type="Gene3D" id="1.25.40.20">
    <property type="entry name" value="Ankyrin repeat-containing domain"/>
    <property type="match status" value="1"/>
</dbReference>
<feature type="repeat" description="ANK" evidence="3">
    <location>
        <begin position="478"/>
        <end position="510"/>
    </location>
</feature>
<dbReference type="Gene3D" id="2.20.70.10">
    <property type="match status" value="1"/>
</dbReference>
<dbReference type="GO" id="GO:0005829">
    <property type="term" value="C:cytosol"/>
    <property type="evidence" value="ECO:0007669"/>
    <property type="project" value="TreeGrafter"/>
</dbReference>
<feature type="compositionally biased region" description="Basic and acidic residues" evidence="4">
    <location>
        <begin position="224"/>
        <end position="238"/>
    </location>
</feature>
<dbReference type="InterPro" id="IPR001202">
    <property type="entry name" value="WW_dom"/>
</dbReference>
<accession>A0A2R5GEM8</accession>
<evidence type="ECO:0000313" key="7">
    <source>
        <dbReference type="Proteomes" id="UP000241890"/>
    </source>
</evidence>
<dbReference type="InterPro" id="IPR002110">
    <property type="entry name" value="Ankyrin_rpt"/>
</dbReference>
<keyword evidence="1" id="KW-0677">Repeat</keyword>
<dbReference type="PANTHER" id="PTHR46680">
    <property type="entry name" value="NF-KAPPA-B INHIBITOR ALPHA"/>
    <property type="match status" value="1"/>
</dbReference>
<organism evidence="6 7">
    <name type="scientific">Hondaea fermentalgiana</name>
    <dbReference type="NCBI Taxonomy" id="2315210"/>
    <lineage>
        <taxon>Eukaryota</taxon>
        <taxon>Sar</taxon>
        <taxon>Stramenopiles</taxon>
        <taxon>Bigyra</taxon>
        <taxon>Labyrinthulomycetes</taxon>
        <taxon>Thraustochytrida</taxon>
        <taxon>Thraustochytriidae</taxon>
        <taxon>Hondaea</taxon>
    </lineage>
</organism>
<dbReference type="Pfam" id="PF12796">
    <property type="entry name" value="Ank_2"/>
    <property type="match status" value="1"/>
</dbReference>
<proteinExistence type="predicted"/>
<dbReference type="PROSITE" id="PS01159">
    <property type="entry name" value="WW_DOMAIN_1"/>
    <property type="match status" value="1"/>
</dbReference>
<dbReference type="OrthoDB" id="539213at2759"/>